<evidence type="ECO:0000313" key="1">
    <source>
        <dbReference type="EMBL" id="KAK9903936.1"/>
    </source>
</evidence>
<proteinExistence type="predicted"/>
<protein>
    <recommendedName>
        <fullName evidence="3">Cohesin domain-containing protein</fullName>
    </recommendedName>
</protein>
<organism evidence="1 2">
    <name type="scientific">Coccomyxa subellipsoidea</name>
    <dbReference type="NCBI Taxonomy" id="248742"/>
    <lineage>
        <taxon>Eukaryota</taxon>
        <taxon>Viridiplantae</taxon>
        <taxon>Chlorophyta</taxon>
        <taxon>core chlorophytes</taxon>
        <taxon>Trebouxiophyceae</taxon>
        <taxon>Trebouxiophyceae incertae sedis</taxon>
        <taxon>Coccomyxaceae</taxon>
        <taxon>Coccomyxa</taxon>
    </lineage>
</organism>
<name>A0ABR2YEK6_9CHLO</name>
<comment type="caution">
    <text evidence="1">The sequence shown here is derived from an EMBL/GenBank/DDBJ whole genome shotgun (WGS) entry which is preliminary data.</text>
</comment>
<dbReference type="Proteomes" id="UP001491310">
    <property type="component" value="Unassembled WGS sequence"/>
</dbReference>
<sequence length="253" mass="26935">MCCVQGSAGKLHVSRTRKLNQMNLKAILLTFTVLFVVAGCRNLHQAPAAAPATSGKPVADLLFVLSADNASFTSPTTLQFEGATSTVQFYAAGARAGVILTPNFLNSTAQAPYVADNGNWMDAPDAALHGTYNGSHRAVVMSLSSPQYDSATKTAVFNVTILEADESLIRAAKGVVNELVAEATDGSGQLLPYVLPGTVLTDVALFIDQNKLALQPMAETKTWWWWWGPGWGWGNGWGCGWGCGWGPGWGWGK</sequence>
<dbReference type="EMBL" id="JALJOT010000013">
    <property type="protein sequence ID" value="KAK9903936.1"/>
    <property type="molecule type" value="Genomic_DNA"/>
</dbReference>
<reference evidence="1 2" key="1">
    <citation type="journal article" date="2024" name="Nat. Commun.">
        <title>Phylogenomics reveals the evolutionary origins of lichenization in chlorophyte algae.</title>
        <authorList>
            <person name="Puginier C."/>
            <person name="Libourel C."/>
            <person name="Otte J."/>
            <person name="Skaloud P."/>
            <person name="Haon M."/>
            <person name="Grisel S."/>
            <person name="Petersen M."/>
            <person name="Berrin J.G."/>
            <person name="Delaux P.M."/>
            <person name="Dal Grande F."/>
            <person name="Keller J."/>
        </authorList>
    </citation>
    <scope>NUCLEOTIDE SEQUENCE [LARGE SCALE GENOMIC DNA]</scope>
    <source>
        <strain evidence="1 2">SAG 216-7</strain>
    </source>
</reference>
<keyword evidence="2" id="KW-1185">Reference proteome</keyword>
<evidence type="ECO:0000313" key="2">
    <source>
        <dbReference type="Proteomes" id="UP001491310"/>
    </source>
</evidence>
<evidence type="ECO:0008006" key="3">
    <source>
        <dbReference type="Google" id="ProtNLM"/>
    </source>
</evidence>
<gene>
    <name evidence="1" type="ORF">WJX75_000900</name>
</gene>
<accession>A0ABR2YEK6</accession>